<feature type="region of interest" description="Disordered" evidence="1">
    <location>
        <begin position="27"/>
        <end position="57"/>
    </location>
</feature>
<proteinExistence type="predicted"/>
<evidence type="ECO:0000256" key="1">
    <source>
        <dbReference type="SAM" id="MobiDB-lite"/>
    </source>
</evidence>
<accession>A0ABP4A9C2</accession>
<reference evidence="3" key="1">
    <citation type="journal article" date="2019" name="Int. J. Syst. Evol. Microbiol.">
        <title>The Global Catalogue of Microorganisms (GCM) 10K type strain sequencing project: providing services to taxonomists for standard genome sequencing and annotation.</title>
        <authorList>
            <consortium name="The Broad Institute Genomics Platform"/>
            <consortium name="The Broad Institute Genome Sequencing Center for Infectious Disease"/>
            <person name="Wu L."/>
            <person name="Ma J."/>
        </authorList>
    </citation>
    <scope>NUCLEOTIDE SEQUENCE [LARGE SCALE GENOMIC DNA]</scope>
    <source>
        <strain evidence="3">JCM 11117</strain>
    </source>
</reference>
<evidence type="ECO:0000313" key="2">
    <source>
        <dbReference type="EMBL" id="GAA0933398.1"/>
    </source>
</evidence>
<keyword evidence="3" id="KW-1185">Reference proteome</keyword>
<dbReference type="EMBL" id="BAAAHP010000066">
    <property type="protein sequence ID" value="GAA0933398.1"/>
    <property type="molecule type" value="Genomic_DNA"/>
</dbReference>
<dbReference type="Proteomes" id="UP001499967">
    <property type="component" value="Unassembled WGS sequence"/>
</dbReference>
<protein>
    <submittedName>
        <fullName evidence="2">Uncharacterized protein</fullName>
    </submittedName>
</protein>
<gene>
    <name evidence="2" type="ORF">GCM10009559_23040</name>
</gene>
<evidence type="ECO:0000313" key="3">
    <source>
        <dbReference type="Proteomes" id="UP001499967"/>
    </source>
</evidence>
<organism evidence="2 3">
    <name type="scientific">Pseudonocardia zijingensis</name>
    <dbReference type="NCBI Taxonomy" id="153376"/>
    <lineage>
        <taxon>Bacteria</taxon>
        <taxon>Bacillati</taxon>
        <taxon>Actinomycetota</taxon>
        <taxon>Actinomycetes</taxon>
        <taxon>Pseudonocardiales</taxon>
        <taxon>Pseudonocardiaceae</taxon>
        <taxon>Pseudonocardia</taxon>
    </lineage>
</organism>
<sequence length="57" mass="6235">MITCPNCNKPIRDPIGYQALLASLAKARRARGTEETPLQRRPLGDVTPSGSRPDEES</sequence>
<name>A0ABP4A9C2_9PSEU</name>
<comment type="caution">
    <text evidence="2">The sequence shown here is derived from an EMBL/GenBank/DDBJ whole genome shotgun (WGS) entry which is preliminary data.</text>
</comment>